<protein>
    <submittedName>
        <fullName evidence="2">Uncharacterized protein</fullName>
    </submittedName>
</protein>
<feature type="compositionally biased region" description="Acidic residues" evidence="1">
    <location>
        <begin position="108"/>
        <end position="137"/>
    </location>
</feature>
<accession>A0AAD7MR32</accession>
<dbReference type="AlphaFoldDB" id="A0AAD7MR32"/>
<dbReference type="EMBL" id="JARKIB010000181">
    <property type="protein sequence ID" value="KAJ7727187.1"/>
    <property type="molecule type" value="Genomic_DNA"/>
</dbReference>
<feature type="non-terminal residue" evidence="2">
    <location>
        <position position="1"/>
    </location>
</feature>
<keyword evidence="3" id="KW-1185">Reference proteome</keyword>
<feature type="region of interest" description="Disordered" evidence="1">
    <location>
        <begin position="73"/>
        <end position="137"/>
    </location>
</feature>
<name>A0AAD7MR32_9AGAR</name>
<dbReference type="Proteomes" id="UP001215598">
    <property type="component" value="Unassembled WGS sequence"/>
</dbReference>
<reference evidence="2" key="1">
    <citation type="submission" date="2023-03" db="EMBL/GenBank/DDBJ databases">
        <title>Massive genome expansion in bonnet fungi (Mycena s.s.) driven by repeated elements and novel gene families across ecological guilds.</title>
        <authorList>
            <consortium name="Lawrence Berkeley National Laboratory"/>
            <person name="Harder C.B."/>
            <person name="Miyauchi S."/>
            <person name="Viragh M."/>
            <person name="Kuo A."/>
            <person name="Thoen E."/>
            <person name="Andreopoulos B."/>
            <person name="Lu D."/>
            <person name="Skrede I."/>
            <person name="Drula E."/>
            <person name="Henrissat B."/>
            <person name="Morin E."/>
            <person name="Kohler A."/>
            <person name="Barry K."/>
            <person name="LaButti K."/>
            <person name="Morin E."/>
            <person name="Salamov A."/>
            <person name="Lipzen A."/>
            <person name="Mereny Z."/>
            <person name="Hegedus B."/>
            <person name="Baldrian P."/>
            <person name="Stursova M."/>
            <person name="Weitz H."/>
            <person name="Taylor A."/>
            <person name="Grigoriev I.V."/>
            <person name="Nagy L.G."/>
            <person name="Martin F."/>
            <person name="Kauserud H."/>
        </authorList>
    </citation>
    <scope>NUCLEOTIDE SEQUENCE</scope>
    <source>
        <strain evidence="2">CBHHK182m</strain>
    </source>
</reference>
<comment type="caution">
    <text evidence="2">The sequence shown here is derived from an EMBL/GenBank/DDBJ whole genome shotgun (WGS) entry which is preliminary data.</text>
</comment>
<evidence type="ECO:0000256" key="1">
    <source>
        <dbReference type="SAM" id="MobiDB-lite"/>
    </source>
</evidence>
<evidence type="ECO:0000313" key="3">
    <source>
        <dbReference type="Proteomes" id="UP001215598"/>
    </source>
</evidence>
<organism evidence="2 3">
    <name type="scientific">Mycena metata</name>
    <dbReference type="NCBI Taxonomy" id="1033252"/>
    <lineage>
        <taxon>Eukaryota</taxon>
        <taxon>Fungi</taxon>
        <taxon>Dikarya</taxon>
        <taxon>Basidiomycota</taxon>
        <taxon>Agaricomycotina</taxon>
        <taxon>Agaricomycetes</taxon>
        <taxon>Agaricomycetidae</taxon>
        <taxon>Agaricales</taxon>
        <taxon>Marasmiineae</taxon>
        <taxon>Mycenaceae</taxon>
        <taxon>Mycena</taxon>
    </lineage>
</organism>
<gene>
    <name evidence="2" type="ORF">B0H16DRAFT_1331643</name>
</gene>
<evidence type="ECO:0000313" key="2">
    <source>
        <dbReference type="EMBL" id="KAJ7727187.1"/>
    </source>
</evidence>
<sequence>ARSRQWTEEVRLLEEEWRCLPVTYEHREREWRNRAVAVPVGKLPFEEAQGLIAYAAKHAQMYWKLAARAEETQTEAKLQSGKKRRVFQPSWDPIIGTEADAGAAGSGDDGEDDEDDDERGDIESDEELLMGGEVDDD</sequence>
<proteinExistence type="predicted"/>